<feature type="transmembrane region" description="Helical" evidence="1">
    <location>
        <begin position="36"/>
        <end position="51"/>
    </location>
</feature>
<feature type="transmembrane region" description="Helical" evidence="1">
    <location>
        <begin position="245"/>
        <end position="270"/>
    </location>
</feature>
<protein>
    <submittedName>
        <fullName evidence="2">Uncharacterized protein</fullName>
    </submittedName>
</protein>
<keyword evidence="1" id="KW-1133">Transmembrane helix</keyword>
<keyword evidence="1" id="KW-0472">Membrane</keyword>
<dbReference type="InterPro" id="IPR025291">
    <property type="entry name" value="DUF4153"/>
</dbReference>
<sequence>MEVKGSQVKEKLLLILFALAAGFIFDYLFYGKELGISYPIYVLVLLSLFWWSQRQFISVEKSFGWFVLIPVLLLAATFAIYANPVLLAINFLLIPVLLVVHTISAANSRVSWSDLSIIGQIVKRVIPLTIENIPKPFLFIVEQLTPKESGSGFLTVKKIVTGLLICVPVLFVVLPLLSSADMVFNHYLSHVARFWELVELGPAARQGLIILFVFVCLSGYIWSFHSKPPKVETEKPTKHGSLDPVTLLTVLFVINLVYLLFSIIQFSYLYGVQGHLLPAGFTYAEYARRGFFELVAVTIINLGILLGSFHYVDKKNQRVNTIVRYCLSLLVLFSLNMLFSAHFKMSLYEEACGLTYLRVFVHYFMLLLLTLILLALGHVWHNKIPLAKAYIVIALAFYTVLNFINIDKIIVRSSIDRYVKTGEIDINYLKTLSCDAIPDLLTLTQDADQETVQQIKAYLLKEKQYLAEDKPWQSFNYSRYKANSALKNVGGENR</sequence>
<evidence type="ECO:0000313" key="2">
    <source>
        <dbReference type="EMBL" id="TEB09836.1"/>
    </source>
</evidence>
<feature type="transmembrane region" description="Helical" evidence="1">
    <location>
        <begin position="355"/>
        <end position="377"/>
    </location>
</feature>
<feature type="transmembrane region" description="Helical" evidence="1">
    <location>
        <begin position="290"/>
        <end position="310"/>
    </location>
</feature>
<feature type="transmembrane region" description="Helical" evidence="1">
    <location>
        <begin position="63"/>
        <end position="81"/>
    </location>
</feature>
<evidence type="ECO:0000313" key="3">
    <source>
        <dbReference type="Proteomes" id="UP000297597"/>
    </source>
</evidence>
<feature type="transmembrane region" description="Helical" evidence="1">
    <location>
        <begin position="204"/>
        <end position="224"/>
    </location>
</feature>
<accession>A0A4Y7RLY8</accession>
<dbReference type="AlphaFoldDB" id="A0A4Y7RLY8"/>
<keyword evidence="3" id="KW-1185">Reference proteome</keyword>
<feature type="transmembrane region" description="Helical" evidence="1">
    <location>
        <begin position="12"/>
        <end position="30"/>
    </location>
</feature>
<dbReference type="EMBL" id="QFFZ01000037">
    <property type="protein sequence ID" value="TEB09836.1"/>
    <property type="molecule type" value="Genomic_DNA"/>
</dbReference>
<dbReference type="Pfam" id="PF13687">
    <property type="entry name" value="DUF4153"/>
    <property type="match status" value="1"/>
</dbReference>
<feature type="transmembrane region" description="Helical" evidence="1">
    <location>
        <begin position="322"/>
        <end position="343"/>
    </location>
</feature>
<dbReference type="OrthoDB" id="9767931at2"/>
<dbReference type="Proteomes" id="UP000297597">
    <property type="component" value="Unassembled WGS sequence"/>
</dbReference>
<organism evidence="2 3">
    <name type="scientific">Pelotomaculum propionicicum</name>
    <dbReference type="NCBI Taxonomy" id="258475"/>
    <lineage>
        <taxon>Bacteria</taxon>
        <taxon>Bacillati</taxon>
        <taxon>Bacillota</taxon>
        <taxon>Clostridia</taxon>
        <taxon>Eubacteriales</taxon>
        <taxon>Desulfotomaculaceae</taxon>
        <taxon>Pelotomaculum</taxon>
    </lineage>
</organism>
<feature type="transmembrane region" description="Helical" evidence="1">
    <location>
        <begin position="159"/>
        <end position="184"/>
    </location>
</feature>
<comment type="caution">
    <text evidence="2">The sequence shown here is derived from an EMBL/GenBank/DDBJ whole genome shotgun (WGS) entry which is preliminary data.</text>
</comment>
<evidence type="ECO:0000256" key="1">
    <source>
        <dbReference type="SAM" id="Phobius"/>
    </source>
</evidence>
<keyword evidence="1" id="KW-0812">Transmembrane</keyword>
<name>A0A4Y7RLY8_9FIRM</name>
<dbReference type="RefSeq" id="WP_134214626.1">
    <property type="nucleotide sequence ID" value="NZ_QFFZ01000037.1"/>
</dbReference>
<feature type="transmembrane region" description="Helical" evidence="1">
    <location>
        <begin position="389"/>
        <end position="406"/>
    </location>
</feature>
<gene>
    <name evidence="2" type="ORF">Pmgp_02837</name>
</gene>
<reference evidence="2 3" key="1">
    <citation type="journal article" date="2018" name="Environ. Microbiol.">
        <title>Novel energy conservation strategies and behaviour of Pelotomaculum schinkii driving syntrophic propionate catabolism.</title>
        <authorList>
            <person name="Hidalgo-Ahumada C.A.P."/>
            <person name="Nobu M.K."/>
            <person name="Narihiro T."/>
            <person name="Tamaki H."/>
            <person name="Liu W.T."/>
            <person name="Kamagata Y."/>
            <person name="Stams A.J.M."/>
            <person name="Imachi H."/>
            <person name="Sousa D.Z."/>
        </authorList>
    </citation>
    <scope>NUCLEOTIDE SEQUENCE [LARGE SCALE GENOMIC DNA]</scope>
    <source>
        <strain evidence="2 3">MGP</strain>
    </source>
</reference>
<feature type="transmembrane region" description="Helical" evidence="1">
    <location>
        <begin position="87"/>
        <end position="106"/>
    </location>
</feature>
<proteinExistence type="predicted"/>